<accession>A0AAP8U3V3</accession>
<name>A0AAP8U3V3_BRELA</name>
<evidence type="ECO:0000313" key="1">
    <source>
        <dbReference type="EMBL" id="PPA92799.1"/>
    </source>
</evidence>
<dbReference type="InterPro" id="IPR018743">
    <property type="entry name" value="DUF2292"/>
</dbReference>
<sequence length="68" mass="8031">MKEANGMSEQQQASRQDLWMQKILDALKGIEYGSVHITIHDSNITQIERVERHRYSLEKKEFSKRQKG</sequence>
<comment type="caution">
    <text evidence="1">The sequence shown here is derived from an EMBL/GenBank/DDBJ whole genome shotgun (WGS) entry which is preliminary data.</text>
</comment>
<organism evidence="1 2">
    <name type="scientific">Brevibacillus laterosporus</name>
    <name type="common">Bacillus laterosporus</name>
    <dbReference type="NCBI Taxonomy" id="1465"/>
    <lineage>
        <taxon>Bacteria</taxon>
        <taxon>Bacillati</taxon>
        <taxon>Bacillota</taxon>
        <taxon>Bacilli</taxon>
        <taxon>Bacillales</taxon>
        <taxon>Paenibacillaceae</taxon>
        <taxon>Brevibacillus</taxon>
    </lineage>
</organism>
<protein>
    <submittedName>
        <fullName evidence="1">DUF2292 domain-containing protein</fullName>
    </submittedName>
</protein>
<evidence type="ECO:0000313" key="2">
    <source>
        <dbReference type="Proteomes" id="UP000239759"/>
    </source>
</evidence>
<reference evidence="1 2" key="1">
    <citation type="submission" date="2018-02" db="EMBL/GenBank/DDBJ databases">
        <title>Comparative analysis of genomes of three Brevibacillus laterosporus strains producers of potent antimicrobials isolated from silage.</title>
        <authorList>
            <person name="Kojic M."/>
            <person name="Miljkovic M."/>
            <person name="Studholme D."/>
            <person name="Filipic B."/>
        </authorList>
    </citation>
    <scope>NUCLEOTIDE SEQUENCE [LARGE SCALE GENOMIC DNA]</scope>
    <source>
        <strain evidence="1 2">BGSP11</strain>
    </source>
</reference>
<proteinExistence type="predicted"/>
<gene>
    <name evidence="1" type="ORF">C4A77_21800</name>
</gene>
<dbReference type="EMBL" id="PRKQ01000036">
    <property type="protein sequence ID" value="PPA92799.1"/>
    <property type="molecule type" value="Genomic_DNA"/>
</dbReference>
<dbReference type="AlphaFoldDB" id="A0AAP8U3V3"/>
<dbReference type="Pfam" id="PF10055">
    <property type="entry name" value="DUF2292"/>
    <property type="match status" value="1"/>
</dbReference>
<dbReference type="Proteomes" id="UP000239759">
    <property type="component" value="Unassembled WGS sequence"/>
</dbReference>